<dbReference type="CDD" id="cd09601">
    <property type="entry name" value="M1_APN-Q_like"/>
    <property type="match status" value="1"/>
</dbReference>
<keyword evidence="16" id="KW-0449">Lipoprotein</keyword>
<feature type="binding site" evidence="18">
    <location>
        <position position="437"/>
    </location>
    <ligand>
        <name>Zn(2+)</name>
        <dbReference type="ChEBI" id="CHEBI:29105"/>
        <note>catalytic</note>
    </ligand>
</feature>
<dbReference type="Gene3D" id="1.25.50.20">
    <property type="match status" value="1"/>
</dbReference>
<protein>
    <recommendedName>
        <fullName evidence="26">Aminopeptidase</fullName>
    </recommendedName>
</protein>
<keyword evidence="15" id="KW-0325">Glycoprotein</keyword>
<dbReference type="FunFam" id="2.60.40.1910:FF:000006">
    <property type="entry name" value="Aminopeptidase"/>
    <property type="match status" value="1"/>
</dbReference>
<evidence type="ECO:0000256" key="20">
    <source>
        <dbReference type="SAM" id="Phobius"/>
    </source>
</evidence>
<dbReference type="AlphaFoldDB" id="A0AAN9U3S4"/>
<dbReference type="FunFam" id="1.10.390.10:FF:000006">
    <property type="entry name" value="Puromycin-sensitive aminopeptidase"/>
    <property type="match status" value="1"/>
</dbReference>
<comment type="subcellular location">
    <subcellularLocation>
        <location evidence="2">Cell membrane</location>
        <topology evidence="2">Lipid-anchor</topology>
        <topology evidence="2">GPI-anchor</topology>
    </subcellularLocation>
    <subcellularLocation>
        <location evidence="1">Membrane</location>
        <topology evidence="1">Single-pass type II membrane protein</topology>
    </subcellularLocation>
</comment>
<evidence type="ECO:0000256" key="9">
    <source>
        <dbReference type="ARBA" id="ARBA00022801"/>
    </source>
</evidence>
<evidence type="ECO:0000256" key="8">
    <source>
        <dbReference type="ARBA" id="ARBA00022723"/>
    </source>
</evidence>
<dbReference type="InterPro" id="IPR027268">
    <property type="entry name" value="Peptidase_M4/M1_CTD_sf"/>
</dbReference>
<dbReference type="GO" id="GO:0042277">
    <property type="term" value="F:peptide binding"/>
    <property type="evidence" value="ECO:0007669"/>
    <property type="project" value="TreeGrafter"/>
</dbReference>
<evidence type="ECO:0000259" key="22">
    <source>
        <dbReference type="Pfam" id="PF11838"/>
    </source>
</evidence>
<feature type="binding site" evidence="18">
    <location>
        <position position="414"/>
    </location>
    <ligand>
        <name>Zn(2+)</name>
        <dbReference type="ChEBI" id="CHEBI:29105"/>
        <note>catalytic</note>
    </ligand>
</feature>
<evidence type="ECO:0000256" key="14">
    <source>
        <dbReference type="ARBA" id="ARBA00023136"/>
    </source>
</evidence>
<dbReference type="GO" id="GO:0098552">
    <property type="term" value="C:side of membrane"/>
    <property type="evidence" value="ECO:0007669"/>
    <property type="project" value="UniProtKB-KW"/>
</dbReference>
<evidence type="ECO:0000256" key="17">
    <source>
        <dbReference type="PIRSR" id="PIRSR634016-1"/>
    </source>
</evidence>
<feature type="domain" description="ERAP1-like C-terminal" evidence="22">
    <location>
        <begin position="648"/>
        <end position="963"/>
    </location>
</feature>
<keyword evidence="8 18" id="KW-0479">Metal-binding</keyword>
<keyword evidence="6" id="KW-0645">Protease</keyword>
<keyword evidence="10 18" id="KW-0862">Zinc</keyword>
<evidence type="ECO:0000313" key="25">
    <source>
        <dbReference type="Proteomes" id="UP001367676"/>
    </source>
</evidence>
<feature type="site" description="Transition state stabilizer" evidence="19">
    <location>
        <position position="500"/>
    </location>
</feature>
<evidence type="ECO:0000256" key="1">
    <source>
        <dbReference type="ARBA" id="ARBA00004606"/>
    </source>
</evidence>
<dbReference type="Proteomes" id="UP001367676">
    <property type="component" value="Unassembled WGS sequence"/>
</dbReference>
<evidence type="ECO:0000256" key="4">
    <source>
        <dbReference type="ARBA" id="ARBA00022438"/>
    </source>
</evidence>
<dbReference type="GO" id="GO:0008270">
    <property type="term" value="F:zinc ion binding"/>
    <property type="evidence" value="ECO:0007669"/>
    <property type="project" value="InterPro"/>
</dbReference>
<evidence type="ECO:0000256" key="2">
    <source>
        <dbReference type="ARBA" id="ARBA00004609"/>
    </source>
</evidence>
<dbReference type="GO" id="GO:0005615">
    <property type="term" value="C:extracellular space"/>
    <property type="evidence" value="ECO:0007669"/>
    <property type="project" value="TreeGrafter"/>
</dbReference>
<sequence length="1068" mass="122661">MNDHDVDDVAFLTSVNHYRNSGSQCGIHKRSLYEHGGVAIFSHRKALIIASTFLGVLFLTAIIIAYFGPQNDCPCIGMRPIFLKEENGVDASRTVIPIATNGEVFPWNNLRLPTFVRPERYHINIHPNLTTLEVKGQTSIDFRVEKPTDYIIFHSKNLTITEKILINRKNNEKIEINKMLEYSAGQQIFLELDDELQREENYTLVIKYTTQLGRELEGFYLSSYVTRSGEKKYLATTHFEPTYARSAFPCFDEPQFKARFKMSILRDRFHISLFNMPIKSTDDIGFYMGTGLVRDDFDESVEMSTYLVAFVICDYNHTDTKTSKNISVSVYAPTDLLPQASFALSTATKILEHYEDFFGVPYPLPKQDLIAIPDFGAGAMENWGLITYRETSILYDAEETSVAAHQWVAVVVAHELAHQWFGNLVTMRWWNDLWLNEGFASFLEYLGVDHVMPGWSMMDQFILDKTQQGLHLDALSTSHPISVTVYDPVEIEAIFDSISYSKGAAILYMLDKFLTRDILRRGLNDYLNTHKYGNADTKDLWTVLSKHTNQTLEVKLIMDTWTRQMGFPIVTIRRENATSGKFYATQNRFLLTANVPNITTKRQQFSPFKYKWYIPLSYYSDQSNSRKVNTVWMNMTNVTFEVDPKVIWIKANVNQSGYYRVNYSAKLWDALINQLQKDHKVFSPSDRASLLDDAFTLSRAGVVNVTLPLRMCMYLRNERDYVPWATALEHMQDWSKFLGEASPYRIFQQFMKYLLEPIANEIGWEDNGTHLQKLLRSDILASAVLCEVEPVTTEARNKFHKWMHEGVRISPNLREVVYTAGIKYGGVKEWLYCWARYNSTRIPSERKLLLKVLGAASDPWILQRYLLSTLNRDMIKPQDVKTVLGVVAANPDGQLLAWRHLKARWGLLQSLFGNGTFTMGGLITAVTSHFASEYDFKEVSDFFRPMDVGSGTRALQQSMEIIQLNVHWVRENENSIFNCGQLKLKHYATFETFSEKVCSLHATYGAFDAAMQLPPVNPYSVRTPVYRSDANTPKSQEAVFYVNQTNPDPKSDLETDYACQEEFPGNEC</sequence>
<dbReference type="Pfam" id="PF01433">
    <property type="entry name" value="Peptidase_M1"/>
    <property type="match status" value="1"/>
</dbReference>
<dbReference type="GO" id="GO:0043171">
    <property type="term" value="P:peptide catabolic process"/>
    <property type="evidence" value="ECO:0007669"/>
    <property type="project" value="TreeGrafter"/>
</dbReference>
<evidence type="ECO:0000256" key="10">
    <source>
        <dbReference type="ARBA" id="ARBA00022833"/>
    </source>
</evidence>
<dbReference type="GO" id="GO:0070006">
    <property type="term" value="F:metalloaminopeptidase activity"/>
    <property type="evidence" value="ECO:0007669"/>
    <property type="project" value="TreeGrafter"/>
</dbReference>
<keyword evidence="13" id="KW-0482">Metalloprotease</keyword>
<dbReference type="PANTHER" id="PTHR11533:SF299">
    <property type="entry name" value="AMINOPEPTIDASE"/>
    <property type="match status" value="1"/>
</dbReference>
<evidence type="ECO:0000256" key="16">
    <source>
        <dbReference type="ARBA" id="ARBA00023288"/>
    </source>
</evidence>
<evidence type="ECO:0000256" key="7">
    <source>
        <dbReference type="ARBA" id="ARBA00022692"/>
    </source>
</evidence>
<dbReference type="EMBL" id="JBBCAQ010000003">
    <property type="protein sequence ID" value="KAK7604433.1"/>
    <property type="molecule type" value="Genomic_DNA"/>
</dbReference>
<keyword evidence="4" id="KW-0031">Aminopeptidase</keyword>
<evidence type="ECO:0000256" key="19">
    <source>
        <dbReference type="PIRSR" id="PIRSR634016-4"/>
    </source>
</evidence>
<organism evidence="24 25">
    <name type="scientific">Parthenolecanium corni</name>
    <dbReference type="NCBI Taxonomy" id="536013"/>
    <lineage>
        <taxon>Eukaryota</taxon>
        <taxon>Metazoa</taxon>
        <taxon>Ecdysozoa</taxon>
        <taxon>Arthropoda</taxon>
        <taxon>Hexapoda</taxon>
        <taxon>Insecta</taxon>
        <taxon>Pterygota</taxon>
        <taxon>Neoptera</taxon>
        <taxon>Paraneoptera</taxon>
        <taxon>Hemiptera</taxon>
        <taxon>Sternorrhyncha</taxon>
        <taxon>Coccoidea</taxon>
        <taxon>Coccidae</taxon>
        <taxon>Parthenolecanium</taxon>
    </lineage>
</organism>
<dbReference type="Gene3D" id="2.60.40.1910">
    <property type="match status" value="1"/>
</dbReference>
<dbReference type="GO" id="GO:0005737">
    <property type="term" value="C:cytoplasm"/>
    <property type="evidence" value="ECO:0007669"/>
    <property type="project" value="TreeGrafter"/>
</dbReference>
<gene>
    <name evidence="24" type="ORF">V9T40_005619</name>
</gene>
<keyword evidence="12 20" id="KW-1133">Transmembrane helix</keyword>
<keyword evidence="14 20" id="KW-0472">Membrane</keyword>
<feature type="binding site" evidence="18">
    <location>
        <position position="418"/>
    </location>
    <ligand>
        <name>Zn(2+)</name>
        <dbReference type="ChEBI" id="CHEBI:29105"/>
        <note>catalytic</note>
    </ligand>
</feature>
<dbReference type="InterPro" id="IPR050344">
    <property type="entry name" value="Peptidase_M1_aminopeptidases"/>
</dbReference>
<comment type="caution">
    <text evidence="24">The sequence shown here is derived from an EMBL/GenBank/DDBJ whole genome shotgun (WGS) entry which is preliminary data.</text>
</comment>
<keyword evidence="9" id="KW-0378">Hydrolase</keyword>
<evidence type="ECO:0000256" key="11">
    <source>
        <dbReference type="ARBA" id="ARBA00022968"/>
    </source>
</evidence>
<name>A0AAN9U3S4_9HEMI</name>
<feature type="domain" description="Peptidase M1 membrane alanine aminopeptidase" evidence="21">
    <location>
        <begin position="342"/>
        <end position="561"/>
    </location>
</feature>
<dbReference type="InterPro" id="IPR024571">
    <property type="entry name" value="ERAP1-like_C_dom"/>
</dbReference>
<dbReference type="Pfam" id="PF17900">
    <property type="entry name" value="Peptidase_M1_N"/>
    <property type="match status" value="1"/>
</dbReference>
<accession>A0AAN9U3S4</accession>
<evidence type="ECO:0000256" key="6">
    <source>
        <dbReference type="ARBA" id="ARBA00022670"/>
    </source>
</evidence>
<dbReference type="Gene3D" id="2.60.40.1730">
    <property type="entry name" value="tricorn interacting facor f3 domain"/>
    <property type="match status" value="1"/>
</dbReference>
<evidence type="ECO:0000256" key="5">
    <source>
        <dbReference type="ARBA" id="ARBA00022622"/>
    </source>
</evidence>
<dbReference type="GO" id="GO:0005886">
    <property type="term" value="C:plasma membrane"/>
    <property type="evidence" value="ECO:0007669"/>
    <property type="project" value="UniProtKB-SubCell"/>
</dbReference>
<dbReference type="PANTHER" id="PTHR11533">
    <property type="entry name" value="PROTEASE M1 ZINC METALLOPROTEASE"/>
    <property type="match status" value="1"/>
</dbReference>
<evidence type="ECO:0000256" key="3">
    <source>
        <dbReference type="ARBA" id="ARBA00010136"/>
    </source>
</evidence>
<reference evidence="24 25" key="1">
    <citation type="submission" date="2024-03" db="EMBL/GenBank/DDBJ databases">
        <title>Adaptation during the transition from Ophiocordyceps entomopathogen to insect associate is accompanied by gene loss and intensified selection.</title>
        <authorList>
            <person name="Ward C.M."/>
            <person name="Onetto C.A."/>
            <person name="Borneman A.R."/>
        </authorList>
    </citation>
    <scope>NUCLEOTIDE SEQUENCE [LARGE SCALE GENOMIC DNA]</scope>
    <source>
        <strain evidence="24">AWRI1</strain>
        <tissue evidence="24">Single Adult Female</tissue>
    </source>
</reference>
<keyword evidence="7 20" id="KW-0812">Transmembrane</keyword>
<comment type="similarity">
    <text evidence="3">Belongs to the peptidase M1 family.</text>
</comment>
<dbReference type="GO" id="GO:0006508">
    <property type="term" value="P:proteolysis"/>
    <property type="evidence" value="ECO:0007669"/>
    <property type="project" value="UniProtKB-KW"/>
</dbReference>
<comment type="cofactor">
    <cofactor evidence="18">
        <name>Zn(2+)</name>
        <dbReference type="ChEBI" id="CHEBI:29105"/>
    </cofactor>
    <text evidence="18">Binds 1 zinc ion per subunit.</text>
</comment>
<evidence type="ECO:0000256" key="15">
    <source>
        <dbReference type="ARBA" id="ARBA00023180"/>
    </source>
</evidence>
<proteinExistence type="inferred from homology"/>
<evidence type="ECO:0008006" key="26">
    <source>
        <dbReference type="Google" id="ProtNLM"/>
    </source>
</evidence>
<dbReference type="InterPro" id="IPR034016">
    <property type="entry name" value="M1_APN-typ"/>
</dbReference>
<dbReference type="InterPro" id="IPR045357">
    <property type="entry name" value="Aminopeptidase_N-like_N"/>
</dbReference>
<dbReference type="SUPFAM" id="SSF55486">
    <property type="entry name" value="Metalloproteases ('zincins'), catalytic domain"/>
    <property type="match status" value="1"/>
</dbReference>
<dbReference type="Gene3D" id="1.10.390.10">
    <property type="entry name" value="Neutral Protease Domain 2"/>
    <property type="match status" value="1"/>
</dbReference>
<feature type="active site" description="Proton acceptor" evidence="17">
    <location>
        <position position="415"/>
    </location>
</feature>
<evidence type="ECO:0000259" key="23">
    <source>
        <dbReference type="Pfam" id="PF17900"/>
    </source>
</evidence>
<evidence type="ECO:0000256" key="12">
    <source>
        <dbReference type="ARBA" id="ARBA00022989"/>
    </source>
</evidence>
<dbReference type="FunFam" id="2.60.40.1730:FF:000001">
    <property type="entry name" value="Leucyl-cystinyl aminopeptidase"/>
    <property type="match status" value="1"/>
</dbReference>
<evidence type="ECO:0000256" key="13">
    <source>
        <dbReference type="ARBA" id="ARBA00023049"/>
    </source>
</evidence>
<evidence type="ECO:0000259" key="21">
    <source>
        <dbReference type="Pfam" id="PF01433"/>
    </source>
</evidence>
<feature type="domain" description="Aminopeptidase N-like N-terminal" evidence="23">
    <location>
        <begin position="118"/>
        <end position="307"/>
    </location>
</feature>
<keyword evidence="25" id="KW-1185">Reference proteome</keyword>
<dbReference type="PRINTS" id="PR00756">
    <property type="entry name" value="ALADIPTASE"/>
</dbReference>
<dbReference type="InterPro" id="IPR001930">
    <property type="entry name" value="Peptidase_M1"/>
</dbReference>
<evidence type="ECO:0000256" key="18">
    <source>
        <dbReference type="PIRSR" id="PIRSR634016-3"/>
    </source>
</evidence>
<feature type="transmembrane region" description="Helical" evidence="20">
    <location>
        <begin position="46"/>
        <end position="68"/>
    </location>
</feature>
<dbReference type="SUPFAM" id="SSF63737">
    <property type="entry name" value="Leukotriene A4 hydrolase N-terminal domain"/>
    <property type="match status" value="1"/>
</dbReference>
<keyword evidence="5" id="KW-0336">GPI-anchor</keyword>
<dbReference type="InterPro" id="IPR042097">
    <property type="entry name" value="Aminopeptidase_N-like_N_sf"/>
</dbReference>
<dbReference type="FunFam" id="1.25.50.20:FF:000005">
    <property type="entry name" value="Aminopeptidase N-like protein"/>
    <property type="match status" value="1"/>
</dbReference>
<keyword evidence="11" id="KW-0735">Signal-anchor</keyword>
<dbReference type="Pfam" id="PF11838">
    <property type="entry name" value="ERAP1_C"/>
    <property type="match status" value="1"/>
</dbReference>
<dbReference type="InterPro" id="IPR014782">
    <property type="entry name" value="Peptidase_M1_dom"/>
</dbReference>
<evidence type="ECO:0000313" key="24">
    <source>
        <dbReference type="EMBL" id="KAK7604433.1"/>
    </source>
</evidence>